<keyword evidence="3" id="KW-0472">Membrane</keyword>
<evidence type="ECO:0000256" key="3">
    <source>
        <dbReference type="SAM" id="Phobius"/>
    </source>
</evidence>
<sequence length="110" mass="11972">MSNSSNTVVGLLAGTVIGATLGILFAPDKGEKTRKRISEEAIAAKDKMTERASELQSQVSSTVSDKKETLDTQLENVVSNVSHKAEDVITTLEKKLKELKEKNKKLQKSV</sequence>
<gene>
    <name evidence="4" type="ORF">WG950_06690</name>
</gene>
<dbReference type="RefSeq" id="WP_079738169.1">
    <property type="nucleotide sequence ID" value="NZ_CP150496.1"/>
</dbReference>
<keyword evidence="3" id="KW-0812">Transmembrane</keyword>
<organism evidence="4 5">
    <name type="scientific">Polaribacter marinaquae</name>
    <dbReference type="NCBI Taxonomy" id="1642819"/>
    <lineage>
        <taxon>Bacteria</taxon>
        <taxon>Pseudomonadati</taxon>
        <taxon>Bacteroidota</taxon>
        <taxon>Flavobacteriia</taxon>
        <taxon>Flavobacteriales</taxon>
        <taxon>Flavobacteriaceae</taxon>
    </lineage>
</organism>
<protein>
    <submittedName>
        <fullName evidence="4">YtxH domain-containing protein</fullName>
    </submittedName>
</protein>
<evidence type="ECO:0000256" key="2">
    <source>
        <dbReference type="SAM" id="MobiDB-lite"/>
    </source>
</evidence>
<keyword evidence="1" id="KW-0175">Coiled coil</keyword>
<evidence type="ECO:0000313" key="4">
    <source>
        <dbReference type="EMBL" id="WYW56927.1"/>
    </source>
</evidence>
<feature type="transmembrane region" description="Helical" evidence="3">
    <location>
        <begin position="6"/>
        <end position="26"/>
    </location>
</feature>
<dbReference type="SUPFAM" id="SSF58113">
    <property type="entry name" value="Apolipoprotein A-I"/>
    <property type="match status" value="1"/>
</dbReference>
<feature type="region of interest" description="Disordered" evidence="2">
    <location>
        <begin position="48"/>
        <end position="68"/>
    </location>
</feature>
<keyword evidence="5" id="KW-1185">Reference proteome</keyword>
<feature type="coiled-coil region" evidence="1">
    <location>
        <begin position="82"/>
        <end position="109"/>
    </location>
</feature>
<dbReference type="Proteomes" id="UP001491088">
    <property type="component" value="Chromosome"/>
</dbReference>
<dbReference type="Gene3D" id="1.20.120.20">
    <property type="entry name" value="Apolipoprotein"/>
    <property type="match status" value="1"/>
</dbReference>
<accession>A0ABZ2TXM6</accession>
<proteinExistence type="predicted"/>
<feature type="compositionally biased region" description="Polar residues" evidence="2">
    <location>
        <begin position="54"/>
        <end position="63"/>
    </location>
</feature>
<evidence type="ECO:0000256" key="1">
    <source>
        <dbReference type="SAM" id="Coils"/>
    </source>
</evidence>
<keyword evidence="3" id="KW-1133">Transmembrane helix</keyword>
<dbReference type="InterPro" id="IPR024623">
    <property type="entry name" value="YtxH"/>
</dbReference>
<name>A0ABZ2TXM6_9FLAO</name>
<dbReference type="EMBL" id="CP150496">
    <property type="protein sequence ID" value="WYW56927.1"/>
    <property type="molecule type" value="Genomic_DNA"/>
</dbReference>
<reference evidence="4 5" key="1">
    <citation type="submission" date="2024-03" db="EMBL/GenBank/DDBJ databases">
        <authorList>
            <person name="Cao K."/>
        </authorList>
    </citation>
    <scope>NUCLEOTIDE SEQUENCE [LARGE SCALE GENOMIC DNA]</scope>
    <source>
        <strain evidence="4 5">MCCC 1K00696</strain>
    </source>
</reference>
<dbReference type="PANTHER" id="PTHR35792:SF1">
    <property type="entry name" value="SLL0268 PROTEIN"/>
    <property type="match status" value="1"/>
</dbReference>
<evidence type="ECO:0000313" key="5">
    <source>
        <dbReference type="Proteomes" id="UP001491088"/>
    </source>
</evidence>
<dbReference type="Pfam" id="PF12732">
    <property type="entry name" value="YtxH"/>
    <property type="match status" value="1"/>
</dbReference>
<dbReference type="InterPro" id="IPR052928">
    <property type="entry name" value="Desiccation-related_membrane"/>
</dbReference>
<dbReference type="PANTHER" id="PTHR35792">
    <property type="entry name" value="GENERAL STRESS PROTEIN"/>
    <property type="match status" value="1"/>
</dbReference>